<evidence type="ECO:0000256" key="5">
    <source>
        <dbReference type="SAM" id="Phobius"/>
    </source>
</evidence>
<organism evidence="7 8">
    <name type="scientific">Cerrena zonata</name>
    <dbReference type="NCBI Taxonomy" id="2478898"/>
    <lineage>
        <taxon>Eukaryota</taxon>
        <taxon>Fungi</taxon>
        <taxon>Dikarya</taxon>
        <taxon>Basidiomycota</taxon>
        <taxon>Agaricomycotina</taxon>
        <taxon>Agaricomycetes</taxon>
        <taxon>Polyporales</taxon>
        <taxon>Cerrenaceae</taxon>
        <taxon>Cerrena</taxon>
    </lineage>
</organism>
<dbReference type="EMBL" id="JASBNA010000054">
    <property type="protein sequence ID" value="KAK7679873.1"/>
    <property type="molecule type" value="Genomic_DNA"/>
</dbReference>
<dbReference type="InterPro" id="IPR050524">
    <property type="entry name" value="APC_YAT"/>
</dbReference>
<dbReference type="AlphaFoldDB" id="A0AAW0FFW5"/>
<evidence type="ECO:0000313" key="8">
    <source>
        <dbReference type="Proteomes" id="UP001385951"/>
    </source>
</evidence>
<dbReference type="Pfam" id="PF00324">
    <property type="entry name" value="AA_permease"/>
    <property type="match status" value="1"/>
</dbReference>
<comment type="subcellular location">
    <subcellularLocation>
        <location evidence="1">Membrane</location>
        <topology evidence="1">Multi-pass membrane protein</topology>
    </subcellularLocation>
</comment>
<evidence type="ECO:0000256" key="4">
    <source>
        <dbReference type="ARBA" id="ARBA00023136"/>
    </source>
</evidence>
<dbReference type="PANTHER" id="PTHR43341">
    <property type="entry name" value="AMINO ACID PERMEASE"/>
    <property type="match status" value="1"/>
</dbReference>
<keyword evidence="8" id="KW-1185">Reference proteome</keyword>
<dbReference type="GO" id="GO:0015171">
    <property type="term" value="F:amino acid transmembrane transporter activity"/>
    <property type="evidence" value="ECO:0007669"/>
    <property type="project" value="TreeGrafter"/>
</dbReference>
<evidence type="ECO:0000256" key="2">
    <source>
        <dbReference type="ARBA" id="ARBA00022692"/>
    </source>
</evidence>
<keyword evidence="3 5" id="KW-1133">Transmembrane helix</keyword>
<feature type="transmembrane region" description="Helical" evidence="5">
    <location>
        <begin position="55"/>
        <end position="73"/>
    </location>
</feature>
<keyword evidence="2 5" id="KW-0812">Transmembrane</keyword>
<evidence type="ECO:0000256" key="1">
    <source>
        <dbReference type="ARBA" id="ARBA00004141"/>
    </source>
</evidence>
<accession>A0AAW0FFW5</accession>
<comment type="caution">
    <text evidence="7">The sequence shown here is derived from an EMBL/GenBank/DDBJ whole genome shotgun (WGS) entry which is preliminary data.</text>
</comment>
<gene>
    <name evidence="7" type="ORF">QCA50_017031</name>
</gene>
<dbReference type="Proteomes" id="UP001385951">
    <property type="component" value="Unassembled WGS sequence"/>
</dbReference>
<dbReference type="GO" id="GO:0016020">
    <property type="term" value="C:membrane"/>
    <property type="evidence" value="ECO:0007669"/>
    <property type="project" value="UniProtKB-SubCell"/>
</dbReference>
<reference evidence="7 8" key="1">
    <citation type="submission" date="2022-09" db="EMBL/GenBank/DDBJ databases">
        <authorList>
            <person name="Palmer J.M."/>
        </authorList>
    </citation>
    <scope>NUCLEOTIDE SEQUENCE [LARGE SCALE GENOMIC DNA]</scope>
    <source>
        <strain evidence="7 8">DSM 7382</strain>
    </source>
</reference>
<name>A0AAW0FFW5_9APHY</name>
<dbReference type="PANTHER" id="PTHR43341:SF39">
    <property type="entry name" value="AMINO ACID TRANSPORTER (EUROFUNG)-RELATED"/>
    <property type="match status" value="1"/>
</dbReference>
<dbReference type="InterPro" id="IPR004841">
    <property type="entry name" value="AA-permease/SLC12A_dom"/>
</dbReference>
<protein>
    <recommendedName>
        <fullName evidence="6">Amino acid permease/ SLC12A domain-containing protein</fullName>
    </recommendedName>
</protein>
<evidence type="ECO:0000256" key="3">
    <source>
        <dbReference type="ARBA" id="ARBA00022989"/>
    </source>
</evidence>
<evidence type="ECO:0000259" key="6">
    <source>
        <dbReference type="Pfam" id="PF00324"/>
    </source>
</evidence>
<proteinExistence type="predicted"/>
<feature type="domain" description="Amino acid permease/ SLC12A" evidence="6">
    <location>
        <begin position="1"/>
        <end position="40"/>
    </location>
</feature>
<evidence type="ECO:0000313" key="7">
    <source>
        <dbReference type="EMBL" id="KAK7679873.1"/>
    </source>
</evidence>
<sequence>MLAVGEMGSYLPIKGSFIHFAARWVDPALGFACGLFRPYLVGGATGKFLGWWNTLIYAAFACGGADILSLVAFEVSQPRKSMGIAAKRSFVATEELLWKDVCTHPYNL</sequence>
<keyword evidence="4 5" id="KW-0472">Membrane</keyword>